<keyword evidence="2" id="KW-0295">Fungicide</keyword>
<dbReference type="STRING" id="3818.A0A445C1K2"/>
<feature type="chain" id="PRO_5019409141" description="Knottins-like domain-containing protein" evidence="5">
    <location>
        <begin position="27"/>
        <end position="73"/>
    </location>
</feature>
<dbReference type="GO" id="GO:0050832">
    <property type="term" value="P:defense response to fungus"/>
    <property type="evidence" value="ECO:0007669"/>
    <property type="project" value="UniProtKB-KW"/>
</dbReference>
<reference evidence="7 8" key="1">
    <citation type="submission" date="2019-01" db="EMBL/GenBank/DDBJ databases">
        <title>Sequencing of cultivated peanut Arachis hypogaea provides insights into genome evolution and oil improvement.</title>
        <authorList>
            <person name="Chen X."/>
        </authorList>
    </citation>
    <scope>NUCLEOTIDE SEQUENCE [LARGE SCALE GENOMIC DNA]</scope>
    <source>
        <strain evidence="8">cv. Fuhuasheng</strain>
        <tissue evidence="7">Leaves</tissue>
    </source>
</reference>
<gene>
    <name evidence="7" type="ORF">Ahy_A08g041061</name>
</gene>
<dbReference type="EMBL" id="SDMP01000008">
    <property type="protein sequence ID" value="RYR44790.1"/>
    <property type="molecule type" value="Genomic_DNA"/>
</dbReference>
<dbReference type="PANTHER" id="PTHR33147">
    <property type="entry name" value="DEFENSIN-LIKE PROTEIN 1"/>
    <property type="match status" value="1"/>
</dbReference>
<organism evidence="7 8">
    <name type="scientific">Arachis hypogaea</name>
    <name type="common">Peanut</name>
    <dbReference type="NCBI Taxonomy" id="3818"/>
    <lineage>
        <taxon>Eukaryota</taxon>
        <taxon>Viridiplantae</taxon>
        <taxon>Streptophyta</taxon>
        <taxon>Embryophyta</taxon>
        <taxon>Tracheophyta</taxon>
        <taxon>Spermatophyta</taxon>
        <taxon>Magnoliopsida</taxon>
        <taxon>eudicotyledons</taxon>
        <taxon>Gunneridae</taxon>
        <taxon>Pentapetalae</taxon>
        <taxon>rosids</taxon>
        <taxon>fabids</taxon>
        <taxon>Fabales</taxon>
        <taxon>Fabaceae</taxon>
        <taxon>Papilionoideae</taxon>
        <taxon>50 kb inversion clade</taxon>
        <taxon>dalbergioids sensu lato</taxon>
        <taxon>Dalbergieae</taxon>
        <taxon>Pterocarpus clade</taxon>
        <taxon>Arachis</taxon>
    </lineage>
</organism>
<evidence type="ECO:0000256" key="1">
    <source>
        <dbReference type="ARBA" id="ARBA00022529"/>
    </source>
</evidence>
<evidence type="ECO:0000313" key="7">
    <source>
        <dbReference type="EMBL" id="RYR44790.1"/>
    </source>
</evidence>
<accession>A0A445C1K2</accession>
<dbReference type="SMART" id="SM00505">
    <property type="entry name" value="Knot1"/>
    <property type="match status" value="1"/>
</dbReference>
<dbReference type="Pfam" id="PF00304">
    <property type="entry name" value="Gamma-thionin"/>
    <property type="match status" value="1"/>
</dbReference>
<evidence type="ECO:0000313" key="8">
    <source>
        <dbReference type="Proteomes" id="UP000289738"/>
    </source>
</evidence>
<evidence type="ECO:0000256" key="4">
    <source>
        <dbReference type="ARBA" id="ARBA00023157"/>
    </source>
</evidence>
<evidence type="ECO:0000256" key="5">
    <source>
        <dbReference type="SAM" id="SignalP"/>
    </source>
</evidence>
<protein>
    <recommendedName>
        <fullName evidence="6">Knottins-like domain-containing protein</fullName>
    </recommendedName>
</protein>
<dbReference type="InterPro" id="IPR003614">
    <property type="entry name" value="Knottins"/>
</dbReference>
<feature type="signal peptide" evidence="5">
    <location>
        <begin position="1"/>
        <end position="26"/>
    </location>
</feature>
<keyword evidence="1" id="KW-0929">Antimicrobial</keyword>
<dbReference type="AlphaFoldDB" id="A0A445C1K2"/>
<dbReference type="InterPro" id="IPR008176">
    <property type="entry name" value="Defensin_plant"/>
</dbReference>
<dbReference type="PRINTS" id="PR00288">
    <property type="entry name" value="PUROTHIONIN"/>
</dbReference>
<dbReference type="GO" id="GO:0031640">
    <property type="term" value="P:killing of cells of another organism"/>
    <property type="evidence" value="ECO:0007669"/>
    <property type="project" value="UniProtKB-KW"/>
</dbReference>
<dbReference type="Gramene" id="arahy.Tifrunner.gnm2.ann2.Ah08g339400.1">
    <property type="protein sequence ID" value="arahy.Tifrunner.gnm2.ann2.Ah08g339400.1-CDS"/>
    <property type="gene ID" value="arahy.Tifrunner.gnm2.ann2.Ah08g339400"/>
</dbReference>
<evidence type="ECO:0000256" key="3">
    <source>
        <dbReference type="ARBA" id="ARBA00022729"/>
    </source>
</evidence>
<keyword evidence="8" id="KW-1185">Reference proteome</keyword>
<sequence length="73" mass="8456">MERTRFGLFFFLLFLLASQMVVQSGGRHCESKSHRFKGMCVHERNCASVCNLEGFSGGKCRGFRRRCFCTRHC</sequence>
<keyword evidence="4" id="KW-1015">Disulfide bond</keyword>
<dbReference type="Gene3D" id="3.30.30.10">
    <property type="entry name" value="Knottin, scorpion toxin-like"/>
    <property type="match status" value="1"/>
</dbReference>
<comment type="caution">
    <text evidence="7">The sequence shown here is derived from an EMBL/GenBank/DDBJ whole genome shotgun (WGS) entry which is preliminary data.</text>
</comment>
<dbReference type="SMR" id="A0A445C1K2"/>
<proteinExistence type="predicted"/>
<dbReference type="PANTHER" id="PTHR33147:SF58">
    <property type="entry name" value="DEFENSIN"/>
    <property type="match status" value="1"/>
</dbReference>
<evidence type="ECO:0000259" key="6">
    <source>
        <dbReference type="SMART" id="SM00505"/>
    </source>
</evidence>
<name>A0A445C1K2_ARAHY</name>
<dbReference type="Proteomes" id="UP000289738">
    <property type="component" value="Chromosome A08"/>
</dbReference>
<feature type="domain" description="Knottins-like" evidence="6">
    <location>
        <begin position="28"/>
        <end position="73"/>
    </location>
</feature>
<dbReference type="CDD" id="cd00107">
    <property type="entry name" value="Knot1"/>
    <property type="match status" value="1"/>
</dbReference>
<dbReference type="SUPFAM" id="SSF57095">
    <property type="entry name" value="Scorpion toxin-like"/>
    <property type="match status" value="1"/>
</dbReference>
<evidence type="ECO:0000256" key="2">
    <source>
        <dbReference type="ARBA" id="ARBA00022577"/>
    </source>
</evidence>
<dbReference type="InterPro" id="IPR036574">
    <property type="entry name" value="Scorpion_toxin-like_sf"/>
</dbReference>
<dbReference type="PROSITE" id="PS00940">
    <property type="entry name" value="GAMMA_THIONIN"/>
    <property type="match status" value="1"/>
</dbReference>
<keyword evidence="3 5" id="KW-0732">Signal</keyword>